<evidence type="ECO:0000256" key="11">
    <source>
        <dbReference type="ARBA" id="ARBA00023180"/>
    </source>
</evidence>
<dbReference type="InterPro" id="IPR046956">
    <property type="entry name" value="RLP23-like"/>
</dbReference>
<dbReference type="PRINTS" id="PR00019">
    <property type="entry name" value="LEURICHRPT"/>
</dbReference>
<dbReference type="Pfam" id="PF00560">
    <property type="entry name" value="LRR_1"/>
    <property type="match status" value="1"/>
</dbReference>
<dbReference type="OrthoDB" id="1162489at2759"/>
<feature type="domain" description="Leucine-rich repeat-containing N-terminal plant-type" evidence="13">
    <location>
        <begin position="36"/>
        <end position="71"/>
    </location>
</feature>
<dbReference type="FunFam" id="3.80.10.10:FF:000041">
    <property type="entry name" value="LRR receptor-like serine/threonine-protein kinase ERECTA"/>
    <property type="match status" value="1"/>
</dbReference>
<dbReference type="InterPro" id="IPR032675">
    <property type="entry name" value="LRR_dom_sf"/>
</dbReference>
<dbReference type="EMBL" id="JXTB01000229">
    <property type="protein sequence ID" value="PON51696.1"/>
    <property type="molecule type" value="Genomic_DNA"/>
</dbReference>
<feature type="chain" id="PRO_5015136833" evidence="12">
    <location>
        <begin position="27"/>
        <end position="495"/>
    </location>
</feature>
<evidence type="ECO:0000256" key="5">
    <source>
        <dbReference type="ARBA" id="ARBA00022692"/>
    </source>
</evidence>
<keyword evidence="7" id="KW-0677">Repeat</keyword>
<dbReference type="SMART" id="SM00369">
    <property type="entry name" value="LRR_TYP"/>
    <property type="match status" value="6"/>
</dbReference>
<evidence type="ECO:0000256" key="3">
    <source>
        <dbReference type="ARBA" id="ARBA00022475"/>
    </source>
</evidence>
<dbReference type="InterPro" id="IPR001611">
    <property type="entry name" value="Leu-rich_rpt"/>
</dbReference>
<keyword evidence="6 12" id="KW-0732">Signal</keyword>
<dbReference type="InterPro" id="IPR003591">
    <property type="entry name" value="Leu-rich_rpt_typical-subtyp"/>
</dbReference>
<dbReference type="InterPro" id="IPR013210">
    <property type="entry name" value="LRR_N_plant-typ"/>
</dbReference>
<proteinExistence type="inferred from homology"/>
<keyword evidence="8" id="KW-1133">Transmembrane helix</keyword>
<feature type="signal peptide" evidence="12">
    <location>
        <begin position="1"/>
        <end position="26"/>
    </location>
</feature>
<comment type="similarity">
    <text evidence="2">Belongs to the RLP family.</text>
</comment>
<protein>
    <submittedName>
        <fullName evidence="14">Leucine-rich repeat domain containing protein</fullName>
    </submittedName>
</protein>
<evidence type="ECO:0000256" key="6">
    <source>
        <dbReference type="ARBA" id="ARBA00022729"/>
    </source>
</evidence>
<evidence type="ECO:0000313" key="14">
    <source>
        <dbReference type="EMBL" id="PON51696.1"/>
    </source>
</evidence>
<comment type="caution">
    <text evidence="14">The sequence shown here is derived from an EMBL/GenBank/DDBJ whole genome shotgun (WGS) entry which is preliminary data.</text>
</comment>
<dbReference type="PANTHER" id="PTHR48063">
    <property type="entry name" value="LRR RECEPTOR-LIKE KINASE"/>
    <property type="match status" value="1"/>
</dbReference>
<evidence type="ECO:0000256" key="2">
    <source>
        <dbReference type="ARBA" id="ARBA00009592"/>
    </source>
</evidence>
<comment type="subcellular location">
    <subcellularLocation>
        <location evidence="1">Cell membrane</location>
        <topology evidence="1">Single-pass type I membrane protein</topology>
    </subcellularLocation>
</comment>
<evidence type="ECO:0000259" key="13">
    <source>
        <dbReference type="Pfam" id="PF08263"/>
    </source>
</evidence>
<sequence length="495" mass="54835">MGKLLRTDGLFLVFLTFLEIVQLCFCMNSTLGCIEGERQSLLKLKQSFQDNSSRLSSWTGKDCCKWEGVSCGETGHVVKLDLSTSNGSLITDKSGYSYKSYDFYNSSKQVSAPEVDPCLLEFKHLVYLDLSGNDFQGSRIPKFLGSLKHLRYLDLSNAGFSGMIPHQLGNLTSLRYLDLSFQGQVLSSSGGLYADNFQWVSRLSSLQHLDISYANLEEALDVMQVLNTLPSLLHINLNSCGIRHRHFPRGSFNTTFLARINFLSLADNMLSGPIPSALQNMTALRELDLSANSFNSTVPLGLVNSKNLVRLSLSGSSFNYIEGGLLSILNKVCSLKSLDLSFNYFQGDGVLGSNYRNSSRCLAYDLAFLDLRDNEIGGRIPYWFGQLKGLKYLYIDSNSFSGPIPSSLKLLLMLREFDLSNNQLNGTIPQSLGKLTSLEELNLSGNQLNGIIPQSLGRVSTLKELDISNNQLGGFIPESLGQLVNLEWLYISNNL</sequence>
<reference evidence="15" key="1">
    <citation type="submission" date="2016-06" db="EMBL/GenBank/DDBJ databases">
        <title>Parallel loss of symbiosis genes in relatives of nitrogen-fixing non-legume Parasponia.</title>
        <authorList>
            <person name="Van Velzen R."/>
            <person name="Holmer R."/>
            <person name="Bu F."/>
            <person name="Rutten L."/>
            <person name="Van Zeijl A."/>
            <person name="Liu W."/>
            <person name="Santuari L."/>
            <person name="Cao Q."/>
            <person name="Sharma T."/>
            <person name="Shen D."/>
            <person name="Roswanjaya Y."/>
            <person name="Wardhani T."/>
            <person name="Kalhor M.S."/>
            <person name="Jansen J."/>
            <person name="Van den Hoogen J."/>
            <person name="Gungor B."/>
            <person name="Hartog M."/>
            <person name="Hontelez J."/>
            <person name="Verver J."/>
            <person name="Yang W.-C."/>
            <person name="Schijlen E."/>
            <person name="Repin R."/>
            <person name="Schilthuizen M."/>
            <person name="Schranz E."/>
            <person name="Heidstra R."/>
            <person name="Miyata K."/>
            <person name="Fedorova E."/>
            <person name="Kohlen W."/>
            <person name="Bisseling T."/>
            <person name="Smit S."/>
            <person name="Geurts R."/>
        </authorList>
    </citation>
    <scope>NUCLEOTIDE SEQUENCE [LARGE SCALE GENOMIC DNA]</scope>
    <source>
        <strain evidence="15">cv. WU1-14</strain>
    </source>
</reference>
<dbReference type="GO" id="GO:0005886">
    <property type="term" value="C:plasma membrane"/>
    <property type="evidence" value="ECO:0007669"/>
    <property type="project" value="UniProtKB-SubCell"/>
</dbReference>
<keyword evidence="5" id="KW-0812">Transmembrane</keyword>
<name>A0A2P5BSD1_PARAD</name>
<evidence type="ECO:0000256" key="4">
    <source>
        <dbReference type="ARBA" id="ARBA00022614"/>
    </source>
</evidence>
<dbReference type="AlphaFoldDB" id="A0A2P5BSD1"/>
<dbReference type="SUPFAM" id="SSF52058">
    <property type="entry name" value="L domain-like"/>
    <property type="match status" value="1"/>
</dbReference>
<dbReference type="SUPFAM" id="SSF52047">
    <property type="entry name" value="RNI-like"/>
    <property type="match status" value="1"/>
</dbReference>
<evidence type="ECO:0000256" key="7">
    <source>
        <dbReference type="ARBA" id="ARBA00022737"/>
    </source>
</evidence>
<keyword evidence="4" id="KW-0433">Leucine-rich repeat</keyword>
<evidence type="ECO:0000256" key="9">
    <source>
        <dbReference type="ARBA" id="ARBA00023136"/>
    </source>
</evidence>
<accession>A0A2P5BSD1</accession>
<keyword evidence="10" id="KW-0675">Receptor</keyword>
<dbReference type="Pfam" id="PF13855">
    <property type="entry name" value="LRR_8"/>
    <property type="match status" value="3"/>
</dbReference>
<keyword evidence="9" id="KW-0472">Membrane</keyword>
<evidence type="ECO:0000313" key="15">
    <source>
        <dbReference type="Proteomes" id="UP000237105"/>
    </source>
</evidence>
<dbReference type="Gene3D" id="3.80.10.10">
    <property type="entry name" value="Ribonuclease Inhibitor"/>
    <property type="match status" value="2"/>
</dbReference>
<dbReference type="Pfam" id="PF08263">
    <property type="entry name" value="LRRNT_2"/>
    <property type="match status" value="1"/>
</dbReference>
<keyword evidence="15" id="KW-1185">Reference proteome</keyword>
<evidence type="ECO:0000256" key="1">
    <source>
        <dbReference type="ARBA" id="ARBA00004251"/>
    </source>
</evidence>
<dbReference type="Proteomes" id="UP000237105">
    <property type="component" value="Unassembled WGS sequence"/>
</dbReference>
<keyword evidence="3" id="KW-1003">Cell membrane</keyword>
<dbReference type="Pfam" id="PF13516">
    <property type="entry name" value="LRR_6"/>
    <property type="match status" value="1"/>
</dbReference>
<keyword evidence="11" id="KW-0325">Glycoprotein</keyword>
<dbReference type="PROSITE" id="PS51257">
    <property type="entry name" value="PROKAR_LIPOPROTEIN"/>
    <property type="match status" value="1"/>
</dbReference>
<organism evidence="14 15">
    <name type="scientific">Parasponia andersonii</name>
    <name type="common">Sponia andersonii</name>
    <dbReference type="NCBI Taxonomy" id="3476"/>
    <lineage>
        <taxon>Eukaryota</taxon>
        <taxon>Viridiplantae</taxon>
        <taxon>Streptophyta</taxon>
        <taxon>Embryophyta</taxon>
        <taxon>Tracheophyta</taxon>
        <taxon>Spermatophyta</taxon>
        <taxon>Magnoliopsida</taxon>
        <taxon>eudicotyledons</taxon>
        <taxon>Gunneridae</taxon>
        <taxon>Pentapetalae</taxon>
        <taxon>rosids</taxon>
        <taxon>fabids</taxon>
        <taxon>Rosales</taxon>
        <taxon>Cannabaceae</taxon>
        <taxon>Parasponia</taxon>
    </lineage>
</organism>
<gene>
    <name evidence="14" type="ORF">PanWU01x14_213960</name>
</gene>
<evidence type="ECO:0000256" key="8">
    <source>
        <dbReference type="ARBA" id="ARBA00022989"/>
    </source>
</evidence>
<evidence type="ECO:0000256" key="10">
    <source>
        <dbReference type="ARBA" id="ARBA00023170"/>
    </source>
</evidence>
<dbReference type="PANTHER" id="PTHR48063:SF112">
    <property type="entry name" value="RECEPTOR LIKE PROTEIN 30-LIKE"/>
    <property type="match status" value="1"/>
</dbReference>
<evidence type="ECO:0000256" key="12">
    <source>
        <dbReference type="SAM" id="SignalP"/>
    </source>
</evidence>